<keyword evidence="4" id="KW-1185">Reference proteome</keyword>
<dbReference type="PROSITE" id="PS50835">
    <property type="entry name" value="IG_LIKE"/>
    <property type="match status" value="1"/>
</dbReference>
<feature type="domain" description="Ig-like" evidence="2">
    <location>
        <begin position="50"/>
        <end position="219"/>
    </location>
</feature>
<protein>
    <recommendedName>
        <fullName evidence="2">Ig-like domain-containing protein</fullName>
    </recommendedName>
</protein>
<dbReference type="GO" id="GO:0098632">
    <property type="term" value="F:cell-cell adhesion mediator activity"/>
    <property type="evidence" value="ECO:0007669"/>
    <property type="project" value="TreeGrafter"/>
</dbReference>
<dbReference type="PANTHER" id="PTHR10075:SF14">
    <property type="entry name" value="CELL ADHESION MOLECULE DSCAM2-RELATED"/>
    <property type="match status" value="1"/>
</dbReference>
<evidence type="ECO:0000313" key="4">
    <source>
        <dbReference type="Proteomes" id="UP000037510"/>
    </source>
</evidence>
<keyword evidence="1" id="KW-0393">Immunoglobulin domain</keyword>
<dbReference type="EMBL" id="JTDY01001627">
    <property type="protein sequence ID" value="KOB73311.1"/>
    <property type="molecule type" value="Genomic_DNA"/>
</dbReference>
<dbReference type="STRING" id="104452.A0A0L7LDP9"/>
<dbReference type="SMART" id="SM00408">
    <property type="entry name" value="IGc2"/>
    <property type="match status" value="2"/>
</dbReference>
<dbReference type="GO" id="GO:0030424">
    <property type="term" value="C:axon"/>
    <property type="evidence" value="ECO:0007669"/>
    <property type="project" value="TreeGrafter"/>
</dbReference>
<dbReference type="GO" id="GO:0070593">
    <property type="term" value="P:dendrite self-avoidance"/>
    <property type="evidence" value="ECO:0007669"/>
    <property type="project" value="TreeGrafter"/>
</dbReference>
<sequence length="310" mass="34809">MSLSTKLKRVVLYQPLSVSNKGDKAFEKFDAWWDHVYNETSIKLRVKRSAQMVLIQHFTETTVTPGVDISLQCTVNGLHPARVVWERDSVVISSNTDSRDITWEYKGKEIRTERYKRSINNTALSIEIFGRKPKLRTKLDAAINSDYATFTKTDIGVSYSSLVKSQNCQNSKLRFKRDATTNDGVLTITKVTKTDNGIPYSCIVKTPSGEMAKRSFELNVVEAPQLEDILLAPDLQEGQIVQIHCNLRSGDSPIVERSLEVFSVLIIKNVSLEHCGAYTCVAANHVAKKVLCKSCIVITFLTSIMLRVES</sequence>
<dbReference type="InterPro" id="IPR013783">
    <property type="entry name" value="Ig-like_fold"/>
</dbReference>
<accession>A0A0L7LDP9</accession>
<dbReference type="InterPro" id="IPR003598">
    <property type="entry name" value="Ig_sub2"/>
</dbReference>
<dbReference type="InterPro" id="IPR036179">
    <property type="entry name" value="Ig-like_dom_sf"/>
</dbReference>
<organism evidence="3 4">
    <name type="scientific">Operophtera brumata</name>
    <name type="common">Winter moth</name>
    <name type="synonym">Phalaena brumata</name>
    <dbReference type="NCBI Taxonomy" id="104452"/>
    <lineage>
        <taxon>Eukaryota</taxon>
        <taxon>Metazoa</taxon>
        <taxon>Ecdysozoa</taxon>
        <taxon>Arthropoda</taxon>
        <taxon>Hexapoda</taxon>
        <taxon>Insecta</taxon>
        <taxon>Pterygota</taxon>
        <taxon>Neoptera</taxon>
        <taxon>Endopterygota</taxon>
        <taxon>Lepidoptera</taxon>
        <taxon>Glossata</taxon>
        <taxon>Ditrysia</taxon>
        <taxon>Geometroidea</taxon>
        <taxon>Geometridae</taxon>
        <taxon>Larentiinae</taxon>
        <taxon>Operophtera</taxon>
    </lineage>
</organism>
<dbReference type="InterPro" id="IPR007110">
    <property type="entry name" value="Ig-like_dom"/>
</dbReference>
<dbReference type="AlphaFoldDB" id="A0A0L7LDP9"/>
<dbReference type="Gene3D" id="2.60.40.10">
    <property type="entry name" value="Immunoglobulins"/>
    <property type="match status" value="3"/>
</dbReference>
<evidence type="ECO:0000313" key="3">
    <source>
        <dbReference type="EMBL" id="KOB73311.1"/>
    </source>
</evidence>
<dbReference type="GO" id="GO:0005886">
    <property type="term" value="C:plasma membrane"/>
    <property type="evidence" value="ECO:0007669"/>
    <property type="project" value="TreeGrafter"/>
</dbReference>
<dbReference type="PANTHER" id="PTHR10075">
    <property type="entry name" value="BASIGIN RELATED"/>
    <property type="match status" value="1"/>
</dbReference>
<dbReference type="SMART" id="SM00409">
    <property type="entry name" value="IG"/>
    <property type="match status" value="2"/>
</dbReference>
<dbReference type="InterPro" id="IPR003599">
    <property type="entry name" value="Ig_sub"/>
</dbReference>
<gene>
    <name evidence="3" type="ORF">OBRU01_10874</name>
</gene>
<dbReference type="Proteomes" id="UP000037510">
    <property type="component" value="Unassembled WGS sequence"/>
</dbReference>
<dbReference type="GO" id="GO:0007411">
    <property type="term" value="P:axon guidance"/>
    <property type="evidence" value="ECO:0007669"/>
    <property type="project" value="TreeGrafter"/>
</dbReference>
<proteinExistence type="predicted"/>
<dbReference type="GO" id="GO:0007156">
    <property type="term" value="P:homophilic cell adhesion via plasma membrane adhesion molecules"/>
    <property type="evidence" value="ECO:0007669"/>
    <property type="project" value="TreeGrafter"/>
</dbReference>
<evidence type="ECO:0000259" key="2">
    <source>
        <dbReference type="PROSITE" id="PS50835"/>
    </source>
</evidence>
<dbReference type="SUPFAM" id="SSF48726">
    <property type="entry name" value="Immunoglobulin"/>
    <property type="match status" value="2"/>
</dbReference>
<comment type="caution">
    <text evidence="3">The sequence shown here is derived from an EMBL/GenBank/DDBJ whole genome shotgun (WGS) entry which is preliminary data.</text>
</comment>
<evidence type="ECO:0000256" key="1">
    <source>
        <dbReference type="ARBA" id="ARBA00023319"/>
    </source>
</evidence>
<name>A0A0L7LDP9_OPEBR</name>
<reference evidence="3 4" key="1">
    <citation type="journal article" date="2015" name="Genome Biol. Evol.">
        <title>The genome of winter moth (Operophtera brumata) provides a genomic perspective on sexual dimorphism and phenology.</title>
        <authorList>
            <person name="Derks M.F."/>
            <person name="Smit S."/>
            <person name="Salis L."/>
            <person name="Schijlen E."/>
            <person name="Bossers A."/>
            <person name="Mateman C."/>
            <person name="Pijl A.S."/>
            <person name="de Ridder D."/>
            <person name="Groenen M.A."/>
            <person name="Visser M.E."/>
            <person name="Megens H.J."/>
        </authorList>
    </citation>
    <scope>NUCLEOTIDE SEQUENCE [LARGE SCALE GENOMIC DNA]</scope>
    <source>
        <strain evidence="3">WM2013NL</strain>
        <tissue evidence="3">Head and thorax</tissue>
    </source>
</reference>